<dbReference type="EMBL" id="LHPG02000006">
    <property type="protein sequence ID" value="PRW57667.1"/>
    <property type="molecule type" value="Genomic_DNA"/>
</dbReference>
<evidence type="ECO:0000256" key="2">
    <source>
        <dbReference type="ARBA" id="ARBA00022692"/>
    </source>
</evidence>
<dbReference type="GO" id="GO:0030544">
    <property type="term" value="F:Hsp70 protein binding"/>
    <property type="evidence" value="ECO:0007669"/>
    <property type="project" value="TreeGrafter"/>
</dbReference>
<feature type="region of interest" description="Disordered" evidence="5">
    <location>
        <begin position="417"/>
        <end position="443"/>
    </location>
</feature>
<evidence type="ECO:0000256" key="3">
    <source>
        <dbReference type="ARBA" id="ARBA00022989"/>
    </source>
</evidence>
<dbReference type="PRINTS" id="PR00625">
    <property type="entry name" value="JDOMAIN"/>
</dbReference>
<dbReference type="Gene3D" id="1.10.287.110">
    <property type="entry name" value="DnaJ domain"/>
    <property type="match status" value="1"/>
</dbReference>
<evidence type="ECO:0000256" key="5">
    <source>
        <dbReference type="SAM" id="MobiDB-lite"/>
    </source>
</evidence>
<dbReference type="Pfam" id="PF00226">
    <property type="entry name" value="DnaJ"/>
    <property type="match status" value="1"/>
</dbReference>
<feature type="compositionally biased region" description="Basic and acidic residues" evidence="5">
    <location>
        <begin position="103"/>
        <end position="119"/>
    </location>
</feature>
<keyword evidence="2" id="KW-0812">Transmembrane</keyword>
<dbReference type="GO" id="GO:0005789">
    <property type="term" value="C:endoplasmic reticulum membrane"/>
    <property type="evidence" value="ECO:0007669"/>
    <property type="project" value="TreeGrafter"/>
</dbReference>
<dbReference type="PANTHER" id="PTHR43908:SF3">
    <property type="entry name" value="AT29763P-RELATED"/>
    <property type="match status" value="1"/>
</dbReference>
<name>A0A2P6TUB6_CHLSO</name>
<dbReference type="AlphaFoldDB" id="A0A2P6TUB6"/>
<evidence type="ECO:0000256" key="1">
    <source>
        <dbReference type="ARBA" id="ARBA00004167"/>
    </source>
</evidence>
<organism evidence="7 8">
    <name type="scientific">Chlorella sorokiniana</name>
    <name type="common">Freshwater green alga</name>
    <dbReference type="NCBI Taxonomy" id="3076"/>
    <lineage>
        <taxon>Eukaryota</taxon>
        <taxon>Viridiplantae</taxon>
        <taxon>Chlorophyta</taxon>
        <taxon>core chlorophytes</taxon>
        <taxon>Trebouxiophyceae</taxon>
        <taxon>Chlorellales</taxon>
        <taxon>Chlorellaceae</taxon>
        <taxon>Chlorella clade</taxon>
        <taxon>Chlorella</taxon>
    </lineage>
</organism>
<dbReference type="Proteomes" id="UP000239899">
    <property type="component" value="Unassembled WGS sequence"/>
</dbReference>
<protein>
    <submittedName>
        <fullName evidence="7">DnaJ-like protein subfamily B member 12-like</fullName>
    </submittedName>
</protein>
<keyword evidence="3" id="KW-1133">Transmembrane helix</keyword>
<dbReference type="InterPro" id="IPR051100">
    <property type="entry name" value="DnaJ_subfamily_B/C"/>
</dbReference>
<dbReference type="SMART" id="SM00271">
    <property type="entry name" value="DnaJ"/>
    <property type="match status" value="1"/>
</dbReference>
<comment type="subcellular location">
    <subcellularLocation>
        <location evidence="1">Membrane</location>
        <topology evidence="1">Single-pass membrane protein</topology>
    </subcellularLocation>
</comment>
<proteinExistence type="predicted"/>
<dbReference type="Pfam" id="PF09320">
    <property type="entry name" value="DUF1977"/>
    <property type="match status" value="1"/>
</dbReference>
<keyword evidence="8" id="KW-1185">Reference proteome</keyword>
<feature type="compositionally biased region" description="Low complexity" evidence="5">
    <location>
        <begin position="92"/>
        <end position="101"/>
    </location>
</feature>
<dbReference type="CDD" id="cd06257">
    <property type="entry name" value="DnaJ"/>
    <property type="match status" value="1"/>
</dbReference>
<dbReference type="InterPro" id="IPR036869">
    <property type="entry name" value="J_dom_sf"/>
</dbReference>
<dbReference type="InterPro" id="IPR015399">
    <property type="entry name" value="DUF1977_DnaJ-like"/>
</dbReference>
<evidence type="ECO:0000259" key="6">
    <source>
        <dbReference type="PROSITE" id="PS50076"/>
    </source>
</evidence>
<sequence>MKEANKEAAVQCLEVAERALASGDTEKAQRFVEKAQRLFPTDFGRTLQQRIKRAVEARSNSGGSGAANGQPSSSGPSGMGNGPNLRQRHAPAAAAGASGSSSRRHEPPPDEDHKATPEQRELVARIRATTCYYEVLGISKTASDDDVKKAYRKLALKLHPDKNKARGADDAFKTVSKAFTCLSDPAKRRHYDAYGREEGTVGGGGGGGMRRGGGGFPYGEMEIDPEELFNIFFGGNPFMSGARVYSFGGGQPFRQRGHAAHQQQRGGGGTAAASPLLQLVQLAPLLLLLLFTFLQSRSQPPYSLNRTREYSQQFQTSTYSVPFWVRDAQQLHRDYPPGSRERVRLEHQIESEYRGALQQQCYNERMLQQRYHYYGRREEARRMELKSCDELSRTFGSASSRGSGNAAAAGAAQGGEAGQAAAGGAPEASNMGSRKRKADDGQQEMTMEAPFEGFQLKEVALFLRFLYDHRWRIATAATFDQLGESLPAVVRLAHQLDVCELLSALCDYMAGCTKN</sequence>
<evidence type="ECO:0000313" key="7">
    <source>
        <dbReference type="EMBL" id="PRW57667.1"/>
    </source>
</evidence>
<keyword evidence="4" id="KW-0472">Membrane</keyword>
<dbReference type="SUPFAM" id="SSF46565">
    <property type="entry name" value="Chaperone J-domain"/>
    <property type="match status" value="1"/>
</dbReference>
<dbReference type="STRING" id="3076.A0A2P6TUB6"/>
<feature type="domain" description="J" evidence="6">
    <location>
        <begin position="131"/>
        <end position="195"/>
    </location>
</feature>
<dbReference type="InterPro" id="IPR001623">
    <property type="entry name" value="DnaJ_domain"/>
</dbReference>
<dbReference type="GO" id="GO:0071218">
    <property type="term" value="P:cellular response to misfolded protein"/>
    <property type="evidence" value="ECO:0007669"/>
    <property type="project" value="TreeGrafter"/>
</dbReference>
<dbReference type="OrthoDB" id="10250354at2759"/>
<dbReference type="PROSITE" id="PS50076">
    <property type="entry name" value="DNAJ_2"/>
    <property type="match status" value="1"/>
</dbReference>
<feature type="compositionally biased region" description="Low complexity" evidence="5">
    <location>
        <begin position="418"/>
        <end position="430"/>
    </location>
</feature>
<dbReference type="PANTHER" id="PTHR43908">
    <property type="entry name" value="AT29763P-RELATED"/>
    <property type="match status" value="1"/>
</dbReference>
<evidence type="ECO:0000256" key="4">
    <source>
        <dbReference type="ARBA" id="ARBA00023136"/>
    </source>
</evidence>
<gene>
    <name evidence="7" type="ORF">C2E21_3680</name>
</gene>
<reference evidence="7 8" key="1">
    <citation type="journal article" date="2018" name="Plant J.">
        <title>Genome sequences of Chlorella sorokiniana UTEX 1602 and Micractinium conductrix SAG 241.80: implications to maltose excretion by a green alga.</title>
        <authorList>
            <person name="Arriola M.B."/>
            <person name="Velmurugan N."/>
            <person name="Zhang Y."/>
            <person name="Plunkett M.H."/>
            <person name="Hondzo H."/>
            <person name="Barney B.M."/>
        </authorList>
    </citation>
    <scope>NUCLEOTIDE SEQUENCE [LARGE SCALE GENOMIC DNA]</scope>
    <source>
        <strain evidence="8">UTEX 1602</strain>
    </source>
</reference>
<evidence type="ECO:0000313" key="8">
    <source>
        <dbReference type="Proteomes" id="UP000239899"/>
    </source>
</evidence>
<feature type="region of interest" description="Disordered" evidence="5">
    <location>
        <begin position="53"/>
        <end position="119"/>
    </location>
</feature>
<comment type="caution">
    <text evidence="7">The sequence shown here is derived from an EMBL/GenBank/DDBJ whole genome shotgun (WGS) entry which is preliminary data.</text>
</comment>
<feature type="compositionally biased region" description="Low complexity" evidence="5">
    <location>
        <begin position="67"/>
        <end position="76"/>
    </location>
</feature>
<accession>A0A2P6TUB6</accession>